<organism evidence="8 9">
    <name type="scientific">Thermopolyspora flexuosa</name>
    <dbReference type="NCBI Taxonomy" id="103836"/>
    <lineage>
        <taxon>Bacteria</taxon>
        <taxon>Bacillati</taxon>
        <taxon>Actinomycetota</taxon>
        <taxon>Actinomycetes</taxon>
        <taxon>Streptosporangiales</taxon>
        <taxon>Streptosporangiaceae</taxon>
        <taxon>Thermopolyspora</taxon>
    </lineage>
</organism>
<dbReference type="PANTHER" id="PTHR32305">
    <property type="match status" value="1"/>
</dbReference>
<evidence type="ECO:0000256" key="1">
    <source>
        <dbReference type="ARBA" id="ARBA00022729"/>
    </source>
</evidence>
<dbReference type="InterPro" id="IPR031325">
    <property type="entry name" value="RHS_repeat"/>
</dbReference>
<name>A0A543IUH5_9ACTN</name>
<keyword evidence="1 5" id="KW-0732">Signal</keyword>
<feature type="domain" description="LamG-like jellyroll fold" evidence="7">
    <location>
        <begin position="623"/>
        <end position="768"/>
    </location>
</feature>
<feature type="domain" description="Hint" evidence="6">
    <location>
        <begin position="2487"/>
        <end position="2592"/>
    </location>
</feature>
<dbReference type="SMART" id="SM00560">
    <property type="entry name" value="LamGL"/>
    <property type="match status" value="1"/>
</dbReference>
<proteinExistence type="predicted"/>
<dbReference type="CDD" id="cd00110">
    <property type="entry name" value="LamG"/>
    <property type="match status" value="1"/>
</dbReference>
<feature type="chain" id="PRO_5039313717" evidence="5">
    <location>
        <begin position="22"/>
        <end position="2647"/>
    </location>
</feature>
<feature type="compositionally biased region" description="Low complexity" evidence="4">
    <location>
        <begin position="2291"/>
        <end position="2301"/>
    </location>
</feature>
<protein>
    <submittedName>
        <fullName evidence="8">Intein/RHS repeat-associated protein</fullName>
    </submittedName>
</protein>
<evidence type="ECO:0000256" key="4">
    <source>
        <dbReference type="SAM" id="MobiDB-lite"/>
    </source>
</evidence>
<dbReference type="Pfam" id="PF05593">
    <property type="entry name" value="RHS_repeat"/>
    <property type="match status" value="8"/>
</dbReference>
<dbReference type="InterPro" id="IPR050708">
    <property type="entry name" value="T6SS_VgrG/RHS"/>
</dbReference>
<dbReference type="GO" id="GO:0016539">
    <property type="term" value="P:intein-mediated protein splicing"/>
    <property type="evidence" value="ECO:0007669"/>
    <property type="project" value="InterPro"/>
</dbReference>
<comment type="caution">
    <text evidence="8">The sequence shown here is derived from an EMBL/GenBank/DDBJ whole genome shotgun (WGS) entry which is preliminary data.</text>
</comment>
<dbReference type="InterPro" id="IPR003587">
    <property type="entry name" value="Hint_dom_N"/>
</dbReference>
<dbReference type="InterPro" id="IPR045351">
    <property type="entry name" value="DUF6531"/>
</dbReference>
<dbReference type="InterPro" id="IPR006558">
    <property type="entry name" value="LamG-like"/>
</dbReference>
<dbReference type="NCBIfam" id="TIGR03696">
    <property type="entry name" value="Rhs_assc_core"/>
    <property type="match status" value="1"/>
</dbReference>
<evidence type="ECO:0000259" key="6">
    <source>
        <dbReference type="SMART" id="SM00306"/>
    </source>
</evidence>
<dbReference type="InterPro" id="IPR013320">
    <property type="entry name" value="ConA-like_dom_sf"/>
</dbReference>
<dbReference type="InterPro" id="IPR001791">
    <property type="entry name" value="Laminin_G"/>
</dbReference>
<feature type="compositionally biased region" description="Low complexity" evidence="4">
    <location>
        <begin position="2250"/>
        <end position="2281"/>
    </location>
</feature>
<reference evidence="8 9" key="1">
    <citation type="submission" date="2019-06" db="EMBL/GenBank/DDBJ databases">
        <title>Sequencing the genomes of 1000 actinobacteria strains.</title>
        <authorList>
            <person name="Klenk H.-P."/>
        </authorList>
    </citation>
    <scope>NUCLEOTIDE SEQUENCE [LARGE SCALE GENOMIC DNA]</scope>
    <source>
        <strain evidence="8 9">DSM 43186</strain>
    </source>
</reference>
<dbReference type="Gene3D" id="2.10.10.20">
    <property type="entry name" value="Carbohydrate-binding module superfamily 5/12"/>
    <property type="match status" value="1"/>
</dbReference>
<dbReference type="SMART" id="SM00306">
    <property type="entry name" value="HintN"/>
    <property type="match status" value="1"/>
</dbReference>
<dbReference type="SUPFAM" id="SSF49899">
    <property type="entry name" value="Concanavalin A-like lectins/glucanases"/>
    <property type="match status" value="1"/>
</dbReference>
<dbReference type="Gene3D" id="2.180.10.10">
    <property type="entry name" value="RHS repeat-associated core"/>
    <property type="match status" value="6"/>
</dbReference>
<dbReference type="CDD" id="cd00081">
    <property type="entry name" value="Hint"/>
    <property type="match status" value="1"/>
</dbReference>
<dbReference type="CDD" id="cd12871">
    <property type="entry name" value="Bacuni_01323_like"/>
    <property type="match status" value="1"/>
</dbReference>
<dbReference type="Gene3D" id="2.60.120.200">
    <property type="match status" value="1"/>
</dbReference>
<keyword evidence="3" id="KW-1015">Disulfide bond</keyword>
<dbReference type="InterPro" id="IPR036844">
    <property type="entry name" value="Hint_dom_sf"/>
</dbReference>
<evidence type="ECO:0000256" key="5">
    <source>
        <dbReference type="SAM" id="SignalP"/>
    </source>
</evidence>
<feature type="compositionally biased region" description="Basic residues" evidence="4">
    <location>
        <begin position="2302"/>
        <end position="2366"/>
    </location>
</feature>
<dbReference type="EMBL" id="VFPQ01000001">
    <property type="protein sequence ID" value="TQM74219.1"/>
    <property type="molecule type" value="Genomic_DNA"/>
</dbReference>
<accession>A0A543IUH5</accession>
<feature type="compositionally biased region" description="Low complexity" evidence="4">
    <location>
        <begin position="2377"/>
        <end position="2394"/>
    </location>
</feature>
<dbReference type="Pfam" id="PF20148">
    <property type="entry name" value="DUF6531"/>
    <property type="match status" value="1"/>
</dbReference>
<feature type="region of interest" description="Disordered" evidence="4">
    <location>
        <begin position="2250"/>
        <end position="2399"/>
    </location>
</feature>
<keyword evidence="2" id="KW-0677">Repeat</keyword>
<feature type="signal peptide" evidence="5">
    <location>
        <begin position="1"/>
        <end position="21"/>
    </location>
</feature>
<gene>
    <name evidence="8" type="ORF">FHX40_0885</name>
</gene>
<evidence type="ECO:0000256" key="3">
    <source>
        <dbReference type="ARBA" id="ARBA00023157"/>
    </source>
</evidence>
<dbReference type="Gene3D" id="2.170.16.10">
    <property type="entry name" value="Hedgehog/Intein (Hint) domain"/>
    <property type="match status" value="1"/>
</dbReference>
<dbReference type="InterPro" id="IPR006530">
    <property type="entry name" value="YD"/>
</dbReference>
<dbReference type="PANTHER" id="PTHR32305:SF15">
    <property type="entry name" value="PROTEIN RHSA-RELATED"/>
    <property type="match status" value="1"/>
</dbReference>
<keyword evidence="9" id="KW-1185">Reference proteome</keyword>
<dbReference type="NCBIfam" id="TIGR01643">
    <property type="entry name" value="YD_repeat_2x"/>
    <property type="match status" value="12"/>
</dbReference>
<dbReference type="InterPro" id="IPR006141">
    <property type="entry name" value="Intein_N"/>
</dbReference>
<evidence type="ECO:0000313" key="8">
    <source>
        <dbReference type="EMBL" id="TQM74219.1"/>
    </source>
</evidence>
<dbReference type="PROSITE" id="PS50817">
    <property type="entry name" value="INTEIN_N_TER"/>
    <property type="match status" value="1"/>
</dbReference>
<dbReference type="InterPro" id="IPR056823">
    <property type="entry name" value="TEN-like_YD-shell"/>
</dbReference>
<dbReference type="Pfam" id="PF13385">
    <property type="entry name" value="Laminin_G_3"/>
    <property type="match status" value="1"/>
</dbReference>
<evidence type="ECO:0000256" key="2">
    <source>
        <dbReference type="ARBA" id="ARBA00022737"/>
    </source>
</evidence>
<evidence type="ECO:0000259" key="7">
    <source>
        <dbReference type="SMART" id="SM00560"/>
    </source>
</evidence>
<dbReference type="Pfam" id="PF07591">
    <property type="entry name" value="PT-HINT"/>
    <property type="match status" value="1"/>
</dbReference>
<sequence length="2647" mass="288872">MSRPRWSRARWWIALVSCVLAAPGLAELQPVPAAASTSRSVSLDLPVQASGSAAGLPHLVSTAQTQEAKAGPVAAMERPEDALPLDTEVRGNPGHIPQTRTPAGPSLFLSAEVRAAADCRHPAWSSWGDYDPGDIVSYRGHDWEAIDPWPGIPPSEPEWEDLGPCHTGAPSGAPIVLDMKPVAGALVPSVTPKLTAVAESGPGTIVWGRLRYSFEVESDLSSQEPDPDTWRDRDGWRDLPRNDEPYVRVTSGWLGLNVNSWTVPAGKLEWGKPYRWRVTVQDASNQAQTVSDWMTFVTGVRQPPVSSQMAIQGANGQEFDHLSGNYTTTFMDASVKAVGPQLAVIRTYNSLDPRRDGIFGAGWTSRYDMKIVPEVIDGVQALRVTYPDGRQLRFAAAGNGTFQPPPGMHATIAELDGGGWRLMDKSATSYLFDASGKLIRIEDNRGRAQELTYDADGRLTRVTSPGGRSLTFTWNGPRVASVSTDPVGDQGPLTWTYHYEGDRLTAVCAPVQEPNCTRYEYGTGSHYSNLVREADPMGYWRLDEPVIPDGWTPPWTCPPRPSPNQPECNPPRKRQLADLGWGFGPVTAEDPGLGERGALAGSTNTAAYVDFELPSYSMARLGDRYTFETWFQTTSPGMLLEFREYEDDVFTHPAVYIGRDGRLRAQLNELPRYAINPTTTSRSVMDGRWHHLVVTFDNGTQRLYLDGQQVGTLSNLSTTPFDGPIRFGLGYIDSSWPSSPASGTTIVGFPFYGLLDEVAVYDRALTADEVAAHYQAGTTPAPHLLTKITLPSGRVWMTNTYDTANDRIATHTDEHGGTWKIGKPKVWKDPLKPEYDQDQSKRIVEVTDPHDGKLSYVHDAWRGYRLVQETDQLGHTTYYRYDSGGFPAVITDRNGNKVQLAHDKRGNLLRRRECRAPNDCQTEYFTYHVNTANPFDPRNDELTVVRDARSQSATDDTYATRYEYTPYGEEAKEILPPTPDFPSGRELVTTYTDGTEPAEGGGTTPAGLVKSERDAKGYEHTYTYTAAGDLATETYPGGLKIRYEYDEIGRVISRTEISKAHPEGVTTTFTYDGLGRVVAQTGPGVRNEVTGVTHTLQSRYTYDADGNRLTESVVDLTGGDPTRTITYTYDDYGRTETVTGPEGGVVRYTWDHTGALTSVTDEMGTVIHYTYTARGEQASRILKGWTGSPVNPQPAKDVVLESRAYDPEGRLASTTDAMGRTTSYVYYGDDLLSKVIADDVRLNGSTTRRDVVLESRVYDAAGNLIRKETGGGIERTDYVYDAADRLVSETFDPSRLARKTSYTYDANDNVVEVRYTAANTPRVETIEFEYNPDDELIRKKVKNGDNDLITTYDVDDRGLVVKITDPRGNEPGANPADYTTDLRYDAAYRLVEARAPPVTIEKMGAEPTTARPTVRFGYDGSGQRTHEVDAEGRTTVYAFDKAGRLTSVTHPQYTPPGGSALTPRETYEYDAAGRPIRYTNARGRTWTTEYDALGNRVRVTEPGPDGEPGGRWVYEYDLVGEMLAQVDPTGARTEFTYDDLGRQITATVIERKPTTTAIVTRMEYDDADNLIKEIGPSSRTTTYEVNAAGEVTAETDPLGATTRYAYDLLGREVRETDPLGNATVTEYDLAGRAVAVTDLDANGSIIRTVRFGYDAAGNLTSETSGEGHVTRRTYDASNALVKLVEPVTDDRSITTTYGYDATGARTRVTDGRGNTTWTTYNGLGLVEKVIEPPTAAHPEEADRTWTSVYDAGGNLVTAIAPGGVRVDREFDHLDRVVREVGSGASVPTPERTYAYDLMGRETAIGDYTLEYNDRGLVTKISKGGNQVAAFAYDALGNPTQRVDGTGTATFTWDNDDRLRTVVEPVTGRTFTYDYDRDDRLTTLTSANPANRQTFEYDPVDRLIRQTLTNGSGAQIARITYEWDKDDNLVAKTTEGLAGAGRNAYGYDKSGRLISWTGPDGNTTTYEWDDAGNRIRAGNKTFVYDERNRLLRGDGVEYTYTPRGTVATETKDGVTRNLVFDAFDRLVSDGDITYTYDALGRIASRSKGGETEHYSYSGLENDIAVVTDGSGAVKARYGRDPDGVLLGLKEGDDPAVGVLSDQHDDVVATYSAAGLVDSTAYSPFGEVVARTGTARRMGFQGEYTDPDTGKVNMLARWYVPGTGGFASRDTADLDPDPSIQLNRYAYANGNPLAYTDPSGNCPFCIPLAIAALRVAAQMALRQVVQRAAVQAGRAVVQRAVQQAGQRAAQQAARAAGKAGQQAAKKTTQNAAKNATRQATKRAGNNASRANKATKAQRSSKASKSSRAKQQRSARAKNQKAKQPKSPKAKKPKLPKVKAKTRAPKGSKAKPSKAKPSRSKTNTKKNNQKKNTTKDSGKGNKANTKSTGTKSNSSKSTTKDRLKEELVFESLSDIGSDLGWSGGAPAGGFGPASLGGIDPCGSLRSCAKEVVESVLDDVQDKVINDLIDQVVPEVPVDYSPGGNCRPGGANSFVPGTPVLMADGTTKPIEEVKLGDHVLATDPVTGVVEAKPVTTLITGEGTKHLVDITIDTDGPEGDATDTLTATADHPFWVPDLREWLPAERLAPGMWLRTAAGTYVQITAVAKRTAAQRVHNLTVDDLHTYLPCRCRRPGGPRPQLQRPLPAKPATR</sequence>
<dbReference type="SUPFAM" id="SSF51294">
    <property type="entry name" value="Hedgehog/intein (Hint) domain"/>
    <property type="match status" value="1"/>
</dbReference>
<evidence type="ECO:0000313" key="9">
    <source>
        <dbReference type="Proteomes" id="UP000319213"/>
    </source>
</evidence>
<dbReference type="InterPro" id="IPR022385">
    <property type="entry name" value="Rhs_assc_core"/>
</dbReference>
<dbReference type="Pfam" id="PF25023">
    <property type="entry name" value="TEN_YD-shell"/>
    <property type="match status" value="1"/>
</dbReference>
<dbReference type="Proteomes" id="UP000319213">
    <property type="component" value="Unassembled WGS sequence"/>
</dbReference>